<proteinExistence type="inferred from homology"/>
<comment type="similarity">
    <text evidence="1">Belongs to the methyltransferase superfamily.</text>
</comment>
<dbReference type="InterPro" id="IPR013216">
    <property type="entry name" value="Methyltransf_11"/>
</dbReference>
<name>A0A9W9ZI91_9CNID</name>
<dbReference type="SUPFAM" id="SSF53335">
    <property type="entry name" value="S-adenosyl-L-methionine-dependent methyltransferases"/>
    <property type="match status" value="1"/>
</dbReference>
<evidence type="ECO:0000256" key="2">
    <source>
        <dbReference type="ARBA" id="ARBA00022603"/>
    </source>
</evidence>
<evidence type="ECO:0000313" key="5">
    <source>
        <dbReference type="EMBL" id="KAJ7382246.1"/>
    </source>
</evidence>
<dbReference type="GO" id="GO:0008757">
    <property type="term" value="F:S-adenosylmethionine-dependent methyltransferase activity"/>
    <property type="evidence" value="ECO:0007669"/>
    <property type="project" value="InterPro"/>
</dbReference>
<dbReference type="InterPro" id="IPR029063">
    <property type="entry name" value="SAM-dependent_MTases_sf"/>
</dbReference>
<evidence type="ECO:0000256" key="3">
    <source>
        <dbReference type="ARBA" id="ARBA00022679"/>
    </source>
</evidence>
<dbReference type="PANTHER" id="PTHR44942">
    <property type="entry name" value="METHYLTRANSF_11 DOMAIN-CONTAINING PROTEIN"/>
    <property type="match status" value="1"/>
</dbReference>
<comment type="caution">
    <text evidence="5">The sequence shown here is derived from an EMBL/GenBank/DDBJ whole genome shotgun (WGS) entry which is preliminary data.</text>
</comment>
<dbReference type="GO" id="GO:0032259">
    <property type="term" value="P:methylation"/>
    <property type="evidence" value="ECO:0007669"/>
    <property type="project" value="UniProtKB-KW"/>
</dbReference>
<keyword evidence="2" id="KW-0489">Methyltransferase</keyword>
<evidence type="ECO:0000313" key="6">
    <source>
        <dbReference type="Proteomes" id="UP001163046"/>
    </source>
</evidence>
<organism evidence="5 6">
    <name type="scientific">Desmophyllum pertusum</name>
    <dbReference type="NCBI Taxonomy" id="174260"/>
    <lineage>
        <taxon>Eukaryota</taxon>
        <taxon>Metazoa</taxon>
        <taxon>Cnidaria</taxon>
        <taxon>Anthozoa</taxon>
        <taxon>Hexacorallia</taxon>
        <taxon>Scleractinia</taxon>
        <taxon>Caryophylliina</taxon>
        <taxon>Caryophylliidae</taxon>
        <taxon>Desmophyllum</taxon>
    </lineage>
</organism>
<protein>
    <recommendedName>
        <fullName evidence="4">Methyltransferase type 11 domain-containing protein</fullName>
    </recommendedName>
</protein>
<keyword evidence="3" id="KW-0808">Transferase</keyword>
<feature type="domain" description="Methyltransferase type 11" evidence="4">
    <location>
        <begin position="11"/>
        <end position="60"/>
    </location>
</feature>
<accession>A0A9W9ZI91</accession>
<reference evidence="5" key="1">
    <citation type="submission" date="2023-01" db="EMBL/GenBank/DDBJ databases">
        <title>Genome assembly of the deep-sea coral Lophelia pertusa.</title>
        <authorList>
            <person name="Herrera S."/>
            <person name="Cordes E."/>
        </authorList>
    </citation>
    <scope>NUCLEOTIDE SEQUENCE</scope>
    <source>
        <strain evidence="5">USNM1676648</strain>
        <tissue evidence="5">Polyp</tissue>
    </source>
</reference>
<sequence>MCEQFKLMVPDTEIIQCAAEKIPLPDASVDVAIAAQSFHWFTNRAALEEIHRVLVPNGSFGMIWKILDLSIPWTRDLCDFLDILDAENSLVFPHREEWKKSVQTSSHSIYSVPQREM</sequence>
<dbReference type="EMBL" id="MU825932">
    <property type="protein sequence ID" value="KAJ7382246.1"/>
    <property type="molecule type" value="Genomic_DNA"/>
</dbReference>
<evidence type="ECO:0000259" key="4">
    <source>
        <dbReference type="Pfam" id="PF08241"/>
    </source>
</evidence>
<dbReference type="Pfam" id="PF08241">
    <property type="entry name" value="Methyltransf_11"/>
    <property type="match status" value="1"/>
</dbReference>
<evidence type="ECO:0000256" key="1">
    <source>
        <dbReference type="ARBA" id="ARBA00008361"/>
    </source>
</evidence>
<dbReference type="InterPro" id="IPR051052">
    <property type="entry name" value="Diverse_substrate_MTase"/>
</dbReference>
<dbReference type="Gene3D" id="3.40.50.150">
    <property type="entry name" value="Vaccinia Virus protein VP39"/>
    <property type="match status" value="1"/>
</dbReference>
<dbReference type="OrthoDB" id="506498at2759"/>
<gene>
    <name evidence="5" type="ORF">OS493_036280</name>
</gene>
<keyword evidence="6" id="KW-1185">Reference proteome</keyword>
<dbReference type="CDD" id="cd02440">
    <property type="entry name" value="AdoMet_MTases"/>
    <property type="match status" value="1"/>
</dbReference>
<dbReference type="PANTHER" id="PTHR44942:SF4">
    <property type="entry name" value="METHYLTRANSFERASE TYPE 11 DOMAIN-CONTAINING PROTEIN"/>
    <property type="match status" value="1"/>
</dbReference>
<dbReference type="AlphaFoldDB" id="A0A9W9ZI91"/>
<dbReference type="Proteomes" id="UP001163046">
    <property type="component" value="Unassembled WGS sequence"/>
</dbReference>